<comment type="subcellular location">
    <subcellularLocation>
        <location evidence="1">Cytoplasm</location>
        <location evidence="1">Stress granule</location>
    </subcellularLocation>
</comment>
<dbReference type="InterPro" id="IPR002075">
    <property type="entry name" value="NTF2_dom"/>
</dbReference>
<gene>
    <name evidence="7" type="ORF">CLODIP_2_CD02194</name>
</gene>
<name>A0A8S1C696_9INSE</name>
<feature type="region of interest" description="Disordered" evidence="4">
    <location>
        <begin position="440"/>
        <end position="494"/>
    </location>
</feature>
<dbReference type="SUPFAM" id="SSF54427">
    <property type="entry name" value="NTF2-like"/>
    <property type="match status" value="1"/>
</dbReference>
<dbReference type="PROSITE" id="PS50102">
    <property type="entry name" value="RRM"/>
    <property type="match status" value="1"/>
</dbReference>
<evidence type="ECO:0008006" key="9">
    <source>
        <dbReference type="Google" id="ProtNLM"/>
    </source>
</evidence>
<evidence type="ECO:0000256" key="4">
    <source>
        <dbReference type="SAM" id="MobiDB-lite"/>
    </source>
</evidence>
<dbReference type="Pfam" id="PF00076">
    <property type="entry name" value="RRM_1"/>
    <property type="match status" value="1"/>
</dbReference>
<dbReference type="Gene3D" id="3.10.450.50">
    <property type="match status" value="1"/>
</dbReference>
<dbReference type="Gene3D" id="3.30.70.330">
    <property type="match status" value="1"/>
</dbReference>
<dbReference type="Gene3D" id="1.20.120.340">
    <property type="entry name" value="Flagellar protein FliS"/>
    <property type="match status" value="1"/>
</dbReference>
<feature type="compositionally biased region" description="Gly residues" evidence="4">
    <location>
        <begin position="477"/>
        <end position="494"/>
    </location>
</feature>
<feature type="region of interest" description="Disordered" evidence="4">
    <location>
        <begin position="167"/>
        <end position="193"/>
    </location>
</feature>
<dbReference type="FunFam" id="3.10.450.50:FF:000010">
    <property type="entry name" value="Ras GTPase-activating protein-binding protein"/>
    <property type="match status" value="1"/>
</dbReference>
<feature type="compositionally biased region" description="Gly residues" evidence="4">
    <location>
        <begin position="454"/>
        <end position="470"/>
    </location>
</feature>
<dbReference type="GO" id="GO:1990904">
    <property type="term" value="C:ribonucleoprotein complex"/>
    <property type="evidence" value="ECO:0007669"/>
    <property type="project" value="TreeGrafter"/>
</dbReference>
<evidence type="ECO:0000313" key="7">
    <source>
        <dbReference type="EMBL" id="CAB3363364.1"/>
    </source>
</evidence>
<dbReference type="EMBL" id="CADEPI010000012">
    <property type="protein sequence ID" value="CAB3363364.1"/>
    <property type="molecule type" value="Genomic_DNA"/>
</dbReference>
<accession>A0A8S1C696</accession>
<dbReference type="PANTHER" id="PTHR10693">
    <property type="entry name" value="RAS GTPASE-ACTIVATING PROTEIN-BINDING PROTEIN"/>
    <property type="match status" value="1"/>
</dbReference>
<protein>
    <recommendedName>
        <fullName evidence="9">RRM domain-containing protein</fullName>
    </recommendedName>
</protein>
<feature type="domain" description="NTF2" evidence="6">
    <location>
        <begin position="39"/>
        <end position="159"/>
    </location>
</feature>
<keyword evidence="8" id="KW-1185">Reference proteome</keyword>
<feature type="compositionally biased region" description="Basic and acidic residues" evidence="4">
    <location>
        <begin position="206"/>
        <end position="224"/>
    </location>
</feature>
<dbReference type="AlphaFoldDB" id="A0A8S1C696"/>
<evidence type="ECO:0000256" key="3">
    <source>
        <dbReference type="PROSITE-ProRule" id="PRU00176"/>
    </source>
</evidence>
<feature type="domain" description="RRM" evidence="5">
    <location>
        <begin position="357"/>
        <end position="442"/>
    </location>
</feature>
<feature type="region of interest" description="Disordered" evidence="4">
    <location>
        <begin position="287"/>
        <end position="356"/>
    </location>
</feature>
<dbReference type="InterPro" id="IPR018222">
    <property type="entry name" value="Nuclear_transport_factor_2_euk"/>
</dbReference>
<dbReference type="InterPro" id="IPR032710">
    <property type="entry name" value="NTF2-like_dom_sf"/>
</dbReference>
<sequence length="864" mass="94286">MTSRHLRYLVGYRVSQLLMLIYQQKKVMVMAAPPSPYVVGREFVRQYYTLLNQAPMHLHRFYNENSSFVHGGLDTPNRETKPVIGQRQIHHRIQQLDFNDCHAKIRQVDSQSTLGNGVVVQVTGELSNNGEMMRRFTQTFVLAQQSPKKYYVHNDIFRYQDEMVNDEESDAGLKDEDASDTSSQGARTQGAPAIANFYQNTVISEEIEKPQRPKPKVEPVEEKQQQQQPETPVKEITEAVPAEQANKGPKTYATLVKSGNQVGSPYPNMMNAAAQVLPVVDVASYPPIQARPPSGQQQLQQSGKPAAKPQQSPPNQQSPPKPKGKPIEERKEPVEGEKRRLSGSGGFPPTATYPDSQQIFVGNVPISASEQDIKEIFSKYGTVVDLRLNSKAPAKGQPGKIFPKYGFVIFSDPAAVKLCLQSKPITMPLEPSHVLNIEEKRNKFRSDERPSGSFRGGMGRGGSMGPGGPLGMRRSNDGGGRGGRGGSRGGGGGGLGGLDAKGGFKNGGGGVNASPIFRFFQWMFRSMLAAQEKTVPQEEGKMVGEEQKQVNGLNLASVEKVSKLPVVEALSGAYEMVKGSSGVANWTLTTAEHTVASLGSLAATSLPQGPIGAVDRTLCSGLAVIEQKVPIIKEQPAEIYGQAMEKVGAVKSYGWNKANDMLSTKWGAIALGGFDTTADLINKYLDLYLPAQEGEPETPVSDVEVDKVSHSLQTMGQISNKVRSRTYRAVVQQMQGLKTQSESSINHVNDLLNLIPKKSEKQEEARRLAQNLSAFLASVPAKMEHLMPEKLVAQVKQAQGYAQKMYEGLMTCTLRDVTDSVREQAAKIKTVLQEVSTYTGQVVETFLVKSKEIADAQSAVVTSE</sequence>
<evidence type="ECO:0000256" key="1">
    <source>
        <dbReference type="ARBA" id="ARBA00004210"/>
    </source>
</evidence>
<dbReference type="Proteomes" id="UP000494165">
    <property type="component" value="Unassembled WGS sequence"/>
</dbReference>
<organism evidence="7 8">
    <name type="scientific">Cloeon dipterum</name>
    <dbReference type="NCBI Taxonomy" id="197152"/>
    <lineage>
        <taxon>Eukaryota</taxon>
        <taxon>Metazoa</taxon>
        <taxon>Ecdysozoa</taxon>
        <taxon>Arthropoda</taxon>
        <taxon>Hexapoda</taxon>
        <taxon>Insecta</taxon>
        <taxon>Pterygota</taxon>
        <taxon>Palaeoptera</taxon>
        <taxon>Ephemeroptera</taxon>
        <taxon>Pisciforma</taxon>
        <taxon>Baetidae</taxon>
        <taxon>Cloeon</taxon>
    </lineage>
</organism>
<dbReference type="PANTHER" id="PTHR10693:SF20">
    <property type="entry name" value="AT27578P"/>
    <property type="match status" value="1"/>
</dbReference>
<dbReference type="InterPro" id="IPR035979">
    <property type="entry name" value="RBD_domain_sf"/>
</dbReference>
<evidence type="ECO:0000313" key="8">
    <source>
        <dbReference type="Proteomes" id="UP000494165"/>
    </source>
</evidence>
<dbReference type="InterPro" id="IPR000504">
    <property type="entry name" value="RRM_dom"/>
</dbReference>
<dbReference type="SUPFAM" id="SSF54928">
    <property type="entry name" value="RNA-binding domain, RBD"/>
    <property type="match status" value="1"/>
</dbReference>
<dbReference type="Pfam" id="PF02136">
    <property type="entry name" value="NTF2"/>
    <property type="match status" value="1"/>
</dbReference>
<evidence type="ECO:0000259" key="5">
    <source>
        <dbReference type="PROSITE" id="PS50102"/>
    </source>
</evidence>
<feature type="compositionally biased region" description="Low complexity" evidence="4">
    <location>
        <begin position="296"/>
        <end position="315"/>
    </location>
</feature>
<evidence type="ECO:0000259" key="6">
    <source>
        <dbReference type="PROSITE" id="PS50177"/>
    </source>
</evidence>
<evidence type="ECO:0000256" key="2">
    <source>
        <dbReference type="ARBA" id="ARBA00022884"/>
    </source>
</evidence>
<dbReference type="GO" id="GO:0010494">
    <property type="term" value="C:cytoplasmic stress granule"/>
    <property type="evidence" value="ECO:0007669"/>
    <property type="project" value="UniProtKB-SubCell"/>
</dbReference>
<dbReference type="PROSITE" id="PS50177">
    <property type="entry name" value="NTF2_DOMAIN"/>
    <property type="match status" value="1"/>
</dbReference>
<proteinExistence type="predicted"/>
<dbReference type="SMART" id="SM00360">
    <property type="entry name" value="RRM"/>
    <property type="match status" value="1"/>
</dbReference>
<dbReference type="InterPro" id="IPR039539">
    <property type="entry name" value="Ras_GTPase_bind_prot"/>
</dbReference>
<dbReference type="GO" id="GO:0005829">
    <property type="term" value="C:cytosol"/>
    <property type="evidence" value="ECO:0007669"/>
    <property type="project" value="TreeGrafter"/>
</dbReference>
<keyword evidence="2 3" id="KW-0694">RNA-binding</keyword>
<feature type="region of interest" description="Disordered" evidence="4">
    <location>
        <begin position="205"/>
        <end position="248"/>
    </location>
</feature>
<dbReference type="SUPFAM" id="SSF109775">
    <property type="entry name" value="Mannose-6-phosphate receptor binding protein 1 (Tip47), C-terminal domain"/>
    <property type="match status" value="1"/>
</dbReference>
<feature type="compositionally biased region" description="Basic and acidic residues" evidence="4">
    <location>
        <begin position="325"/>
        <end position="340"/>
    </location>
</feature>
<dbReference type="InterPro" id="IPR012677">
    <property type="entry name" value="Nucleotide-bd_a/b_plait_sf"/>
</dbReference>
<dbReference type="OrthoDB" id="339151at2759"/>
<reference evidence="7 8" key="1">
    <citation type="submission" date="2020-04" db="EMBL/GenBank/DDBJ databases">
        <authorList>
            <person name="Alioto T."/>
            <person name="Alioto T."/>
            <person name="Gomez Garrido J."/>
        </authorList>
    </citation>
    <scope>NUCLEOTIDE SEQUENCE [LARGE SCALE GENOMIC DNA]</scope>
</reference>
<feature type="compositionally biased region" description="Basic and acidic residues" evidence="4">
    <location>
        <begin position="440"/>
        <end position="450"/>
    </location>
</feature>
<comment type="caution">
    <text evidence="7">The sequence shown here is derived from an EMBL/GenBank/DDBJ whole genome shotgun (WGS) entry which is preliminary data.</text>
</comment>
<dbReference type="CDD" id="cd00780">
    <property type="entry name" value="NTF2"/>
    <property type="match status" value="1"/>
</dbReference>
<dbReference type="GO" id="GO:0003729">
    <property type="term" value="F:mRNA binding"/>
    <property type="evidence" value="ECO:0007669"/>
    <property type="project" value="TreeGrafter"/>
</dbReference>